<evidence type="ECO:0000313" key="1">
    <source>
        <dbReference type="EMBL" id="KAJ2800254.1"/>
    </source>
</evidence>
<gene>
    <name evidence="1" type="ORF">H4S07_005223</name>
</gene>
<accession>A0ACC1L3J8</accession>
<keyword evidence="2" id="KW-1185">Reference proteome</keyword>
<reference evidence="1" key="1">
    <citation type="submission" date="2022-07" db="EMBL/GenBank/DDBJ databases">
        <title>Phylogenomic reconstructions and comparative analyses of Kickxellomycotina fungi.</title>
        <authorList>
            <person name="Reynolds N.K."/>
            <person name="Stajich J.E."/>
            <person name="Barry K."/>
            <person name="Grigoriev I.V."/>
            <person name="Crous P."/>
            <person name="Smith M.E."/>
        </authorList>
    </citation>
    <scope>NUCLEOTIDE SEQUENCE</scope>
    <source>
        <strain evidence="1">CBS 102833</strain>
    </source>
</reference>
<evidence type="ECO:0000313" key="2">
    <source>
        <dbReference type="Proteomes" id="UP001140096"/>
    </source>
</evidence>
<proteinExistence type="predicted"/>
<feature type="non-terminal residue" evidence="1">
    <location>
        <position position="1"/>
    </location>
</feature>
<sequence>QQQQQQQQQPTHHRPYDVHSPAPASRTFWNHYETGLLVQLWLELEAQFVANKRNAGVWANLAQRLTEQSARHRTVRECRIKWKNMWAKHRDLVNALHMSHDAKVREFPYFADFLAIRQRSSLHLPHQSAIQHQEASEGKATPSDDGQYFSRADSHPYSPSTAPVAGPAPSYTPPAPHLAADNKWTHRGFVQPSPTTDQSPHQASLASILSSSTSSNTRPNPASSSTLHHLLSPAPVEEIPCCSSSQLSPAIYTHAPHPGPTEHPQRDGSIRDIAGLLRQLDQASDNYDYGDDEDDDDIDSNSTDKQSGVDAMIGRMRALASESSAADVSSAVYHIMSYVERESRRRHVQSERHHRVVAALADILAQSTASSTAAPSAAASRRSSGVERGWSPQQMSRHGLLLQNAVPRPPSCESTPTDSPPQT</sequence>
<organism evidence="1 2">
    <name type="scientific">Coemansia furcata</name>
    <dbReference type="NCBI Taxonomy" id="417177"/>
    <lineage>
        <taxon>Eukaryota</taxon>
        <taxon>Fungi</taxon>
        <taxon>Fungi incertae sedis</taxon>
        <taxon>Zoopagomycota</taxon>
        <taxon>Kickxellomycotina</taxon>
        <taxon>Kickxellomycetes</taxon>
        <taxon>Kickxellales</taxon>
        <taxon>Kickxellaceae</taxon>
        <taxon>Coemansia</taxon>
    </lineage>
</organism>
<protein>
    <submittedName>
        <fullName evidence="1">Uncharacterized protein</fullName>
    </submittedName>
</protein>
<dbReference type="Proteomes" id="UP001140096">
    <property type="component" value="Unassembled WGS sequence"/>
</dbReference>
<dbReference type="EMBL" id="JANBUP010002457">
    <property type="protein sequence ID" value="KAJ2800254.1"/>
    <property type="molecule type" value="Genomic_DNA"/>
</dbReference>
<name>A0ACC1L3J8_9FUNG</name>
<comment type="caution">
    <text evidence="1">The sequence shown here is derived from an EMBL/GenBank/DDBJ whole genome shotgun (WGS) entry which is preliminary data.</text>
</comment>